<dbReference type="GO" id="GO:0004830">
    <property type="term" value="F:tryptophan-tRNA ligase activity"/>
    <property type="evidence" value="ECO:0007669"/>
    <property type="project" value="UniProtKB-UniRule"/>
</dbReference>
<proteinExistence type="inferred from homology"/>
<dbReference type="InterPro" id="IPR002305">
    <property type="entry name" value="aa-tRNA-synth_Ic"/>
</dbReference>
<dbReference type="PROSITE" id="PS00178">
    <property type="entry name" value="AA_TRNA_LIGASE_I"/>
    <property type="match status" value="1"/>
</dbReference>
<dbReference type="SUPFAM" id="SSF52374">
    <property type="entry name" value="Nucleotidylyl transferase"/>
    <property type="match status" value="1"/>
</dbReference>
<dbReference type="Gene3D" id="3.40.50.620">
    <property type="entry name" value="HUPs"/>
    <property type="match status" value="1"/>
</dbReference>
<evidence type="ECO:0000256" key="9">
    <source>
        <dbReference type="RuleBase" id="RU363036"/>
    </source>
</evidence>
<evidence type="ECO:0000256" key="5">
    <source>
        <dbReference type="ARBA" id="ARBA00022840"/>
    </source>
</evidence>
<dbReference type="GO" id="GO:0005829">
    <property type="term" value="C:cytosol"/>
    <property type="evidence" value="ECO:0007669"/>
    <property type="project" value="TreeGrafter"/>
</dbReference>
<dbReference type="Proteomes" id="UP000008637">
    <property type="component" value="Chromosome"/>
</dbReference>
<evidence type="ECO:0000256" key="3">
    <source>
        <dbReference type="ARBA" id="ARBA00022598"/>
    </source>
</evidence>
<evidence type="ECO:0000313" key="11">
    <source>
        <dbReference type="Proteomes" id="UP000008637"/>
    </source>
</evidence>
<dbReference type="GO" id="GO:0006436">
    <property type="term" value="P:tryptophanyl-tRNA aminoacylation"/>
    <property type="evidence" value="ECO:0007669"/>
    <property type="project" value="UniProtKB-UniRule"/>
</dbReference>
<dbReference type="InterPro" id="IPR001412">
    <property type="entry name" value="aa-tRNA-synth_I_CS"/>
</dbReference>
<dbReference type="PANTHER" id="PTHR43766">
    <property type="entry name" value="TRYPTOPHAN--TRNA LIGASE, MITOCHONDRIAL"/>
    <property type="match status" value="1"/>
</dbReference>
<organism evidence="10 11">
    <name type="scientific">Mycoplasma haemofelis (strain Langford 1)</name>
    <name type="common">Haemobartonella felis</name>
    <dbReference type="NCBI Taxonomy" id="941640"/>
    <lineage>
        <taxon>Bacteria</taxon>
        <taxon>Bacillati</taxon>
        <taxon>Mycoplasmatota</taxon>
        <taxon>Mollicutes</taxon>
        <taxon>Mycoplasmataceae</taxon>
        <taxon>Mycoplasma</taxon>
    </lineage>
</organism>
<accession>E8ZK67</accession>
<dbReference type="InterPro" id="IPR002306">
    <property type="entry name" value="Trp-tRNA-ligase"/>
</dbReference>
<evidence type="ECO:0000256" key="1">
    <source>
        <dbReference type="ARBA" id="ARBA00005594"/>
    </source>
</evidence>
<dbReference type="CDD" id="cd00806">
    <property type="entry name" value="TrpRS_core"/>
    <property type="match status" value="1"/>
</dbReference>
<dbReference type="PANTHER" id="PTHR43766:SF1">
    <property type="entry name" value="TRYPTOPHAN--TRNA LIGASE, MITOCHONDRIAL"/>
    <property type="match status" value="1"/>
</dbReference>
<dbReference type="GO" id="GO:0005524">
    <property type="term" value="F:ATP binding"/>
    <property type="evidence" value="ECO:0007669"/>
    <property type="project" value="UniProtKB-KW"/>
</dbReference>
<sequence>MKKATLVAGIQPTNRLTLGNYLGAIKRVVNVQDDYDCLLFVADLHSITIPLTYHKFNYKELEEFKWKVIKMYVACGIDLDKTTVFIQSEVKEHLELFYFLTTYSTLGELKRMTQYKHLSKKFVEPNGTEMALTGLLIYPVLMAADILIYDSEYVSIGEDQTQHLELTIDIARRINERFNKHLFTIPKSLNEKNNKAGLKIRDLQDPTKKMSKSSESYEGVIFMDDPVEEIRRKIMKAKTDSLGKISLDRENQAGIVNLLEIHSAISESNLEDTYNYFKDKSYKELKEEVADLVASELSRIQEKLKSLNTENLMNKIVENNAACRRRAKFKLDQVYDRT</sequence>
<dbReference type="PRINTS" id="PR01039">
    <property type="entry name" value="TRNASYNTHTRP"/>
</dbReference>
<dbReference type="HOGENOM" id="CLU_029244_1_1_14"/>
<name>E8ZK67_MYCHL</name>
<dbReference type="Gene3D" id="1.10.240.10">
    <property type="entry name" value="Tyrosyl-Transfer RNA Synthetase"/>
    <property type="match status" value="1"/>
</dbReference>
<protein>
    <recommendedName>
        <fullName evidence="2 8">Tryptophan--tRNA ligase</fullName>
        <ecNumber evidence="2 8">6.1.1.2</ecNumber>
    </recommendedName>
</protein>
<dbReference type="NCBIfam" id="TIGR00233">
    <property type="entry name" value="trpS"/>
    <property type="match status" value="1"/>
</dbReference>
<comment type="similarity">
    <text evidence="1 9">Belongs to the class-I aminoacyl-tRNA synthetase family.</text>
</comment>
<dbReference type="InterPro" id="IPR014729">
    <property type="entry name" value="Rossmann-like_a/b/a_fold"/>
</dbReference>
<evidence type="ECO:0000256" key="7">
    <source>
        <dbReference type="ARBA" id="ARBA00023146"/>
    </source>
</evidence>
<dbReference type="Pfam" id="PF00579">
    <property type="entry name" value="tRNA-synt_1b"/>
    <property type="match status" value="1"/>
</dbReference>
<dbReference type="KEGG" id="mha:HF1_15300"/>
<dbReference type="InterPro" id="IPR050203">
    <property type="entry name" value="Trp-tRNA_synthetase"/>
</dbReference>
<dbReference type="EC" id="6.1.1.2" evidence="2 8"/>
<keyword evidence="5 9" id="KW-0067">ATP-binding</keyword>
<keyword evidence="3 9" id="KW-0436">Ligase</keyword>
<evidence type="ECO:0000256" key="2">
    <source>
        <dbReference type="ARBA" id="ARBA00013161"/>
    </source>
</evidence>
<dbReference type="EMBL" id="FR773153">
    <property type="protein sequence ID" value="CBY93538.1"/>
    <property type="molecule type" value="Genomic_DNA"/>
</dbReference>
<keyword evidence="4 9" id="KW-0547">Nucleotide-binding</keyword>
<keyword evidence="7 9" id="KW-0030">Aminoacyl-tRNA synthetase</keyword>
<evidence type="ECO:0000256" key="8">
    <source>
        <dbReference type="NCBIfam" id="TIGR00233"/>
    </source>
</evidence>
<dbReference type="OrthoDB" id="9801042at2"/>
<evidence type="ECO:0000256" key="4">
    <source>
        <dbReference type="ARBA" id="ARBA00022741"/>
    </source>
</evidence>
<dbReference type="AlphaFoldDB" id="E8ZK67"/>
<keyword evidence="6 9" id="KW-0648">Protein biosynthesis</keyword>
<evidence type="ECO:0000256" key="6">
    <source>
        <dbReference type="ARBA" id="ARBA00022917"/>
    </source>
</evidence>
<evidence type="ECO:0000313" key="10">
    <source>
        <dbReference type="EMBL" id="CBY93538.1"/>
    </source>
</evidence>
<gene>
    <name evidence="10" type="primary">trpS</name>
    <name evidence="10" type="ORF">HF1_15300</name>
</gene>
<keyword evidence="11" id="KW-1185">Reference proteome</keyword>
<reference evidence="10 11" key="1">
    <citation type="journal article" date="2011" name="J. Bacteriol.">
        <title>Complete genome sequence of Mycoplasma haemofelis, a hemotropic mycoplasma.</title>
        <authorList>
            <person name="Barker E.N."/>
            <person name="Helps C.R."/>
            <person name="Peters I.R."/>
            <person name="Darby A.C."/>
            <person name="Radford A.D."/>
            <person name="Tasker S."/>
        </authorList>
    </citation>
    <scope>NUCLEOTIDE SEQUENCE [LARGE SCALE GENOMIC DNA]</scope>
    <source>
        <strain evidence="10 11">Langford 1</strain>
    </source>
</reference>